<dbReference type="InterPro" id="IPR011032">
    <property type="entry name" value="GroES-like_sf"/>
</dbReference>
<dbReference type="SMART" id="SM00823">
    <property type="entry name" value="PKS_PP"/>
    <property type="match status" value="1"/>
</dbReference>
<dbReference type="PANTHER" id="PTHR45681">
    <property type="entry name" value="POLYKETIDE SYNTHASE 44-RELATED"/>
    <property type="match status" value="1"/>
</dbReference>
<feature type="domain" description="Carrier" evidence="7">
    <location>
        <begin position="1285"/>
        <end position="1359"/>
    </location>
</feature>
<keyword evidence="3" id="KW-0808">Transferase</keyword>
<dbReference type="InterPro" id="IPR036736">
    <property type="entry name" value="ACP-like_sf"/>
</dbReference>
<dbReference type="SUPFAM" id="SSF47336">
    <property type="entry name" value="ACP-like"/>
    <property type="match status" value="1"/>
</dbReference>
<reference evidence="8 9" key="1">
    <citation type="submission" date="2018-05" db="EMBL/GenBank/DDBJ databases">
        <title>Genome sequencing and assembly of the regulated plant pathogen Lachnellula willkommii and related sister species for the development of diagnostic species identification markers.</title>
        <authorList>
            <person name="Giroux E."/>
            <person name="Bilodeau G."/>
        </authorList>
    </citation>
    <scope>NUCLEOTIDE SEQUENCE [LARGE SCALE GENOMIC DNA]</scope>
    <source>
        <strain evidence="8 9">CBS 268.59</strain>
    </source>
</reference>
<name>A0A8T9C3Q4_9HELO</name>
<evidence type="ECO:0000256" key="4">
    <source>
        <dbReference type="ARBA" id="ARBA00022857"/>
    </source>
</evidence>
<keyword evidence="6" id="KW-0012">Acyltransferase</keyword>
<comment type="caution">
    <text evidence="8">The sequence shown here is derived from an EMBL/GenBank/DDBJ whole genome shotgun (WGS) entry which is preliminary data.</text>
</comment>
<evidence type="ECO:0000259" key="7">
    <source>
        <dbReference type="PROSITE" id="PS50075"/>
    </source>
</evidence>
<evidence type="ECO:0000256" key="2">
    <source>
        <dbReference type="ARBA" id="ARBA00022553"/>
    </source>
</evidence>
<dbReference type="SUPFAM" id="SSF51735">
    <property type="entry name" value="NAD(P)-binding Rossmann-fold domains"/>
    <property type="match status" value="2"/>
</dbReference>
<keyword evidence="5" id="KW-0511">Multifunctional enzyme</keyword>
<dbReference type="CDD" id="cd02440">
    <property type="entry name" value="AdoMet_MTases"/>
    <property type="match status" value="1"/>
</dbReference>
<keyword evidence="9" id="KW-1185">Reference proteome</keyword>
<proteinExistence type="predicted"/>
<dbReference type="Gene3D" id="1.10.1200.10">
    <property type="entry name" value="ACP-like"/>
    <property type="match status" value="1"/>
</dbReference>
<dbReference type="InterPro" id="IPR013154">
    <property type="entry name" value="ADH-like_N"/>
</dbReference>
<dbReference type="InterPro" id="IPR020843">
    <property type="entry name" value="ER"/>
</dbReference>
<dbReference type="Pfam" id="PF23114">
    <property type="entry name" value="NAD-bd_HRPKS_sdrA"/>
    <property type="match status" value="1"/>
</dbReference>
<dbReference type="GO" id="GO:0030639">
    <property type="term" value="P:polyketide biosynthetic process"/>
    <property type="evidence" value="ECO:0007669"/>
    <property type="project" value="UniProtKB-ARBA"/>
</dbReference>
<dbReference type="InterPro" id="IPR029063">
    <property type="entry name" value="SAM-dependent_MTases_sf"/>
</dbReference>
<dbReference type="CDD" id="cd05195">
    <property type="entry name" value="enoyl_red"/>
    <property type="match status" value="1"/>
</dbReference>
<protein>
    <submittedName>
        <fullName evidence="8">Highly reducing polyketide synthase azaB</fullName>
    </submittedName>
</protein>
<dbReference type="EMBL" id="QGMK01000893">
    <property type="protein sequence ID" value="TVY75995.1"/>
    <property type="molecule type" value="Genomic_DNA"/>
</dbReference>
<dbReference type="InterPro" id="IPR013968">
    <property type="entry name" value="PKS_KR"/>
</dbReference>
<dbReference type="Gene3D" id="3.40.50.150">
    <property type="entry name" value="Vaccinia Virus protein VP39"/>
    <property type="match status" value="1"/>
</dbReference>
<dbReference type="SMART" id="SM00829">
    <property type="entry name" value="PKS_ER"/>
    <property type="match status" value="1"/>
</dbReference>
<accession>A0A8T9C3Q4</accession>
<dbReference type="Pfam" id="PF08659">
    <property type="entry name" value="KR"/>
    <property type="match status" value="1"/>
</dbReference>
<dbReference type="OrthoDB" id="329835at2759"/>
<dbReference type="GO" id="GO:0031177">
    <property type="term" value="F:phosphopantetheine binding"/>
    <property type="evidence" value="ECO:0007669"/>
    <property type="project" value="InterPro"/>
</dbReference>
<evidence type="ECO:0000256" key="6">
    <source>
        <dbReference type="ARBA" id="ARBA00023315"/>
    </source>
</evidence>
<dbReference type="GO" id="GO:0016746">
    <property type="term" value="F:acyltransferase activity"/>
    <property type="evidence" value="ECO:0007669"/>
    <property type="project" value="UniProtKB-KW"/>
</dbReference>
<dbReference type="Pfam" id="PF23297">
    <property type="entry name" value="ACP_SdgA_C"/>
    <property type="match status" value="1"/>
</dbReference>
<keyword evidence="1" id="KW-0596">Phosphopantetheine</keyword>
<dbReference type="InterPro" id="IPR020806">
    <property type="entry name" value="PKS_PP-bd"/>
</dbReference>
<evidence type="ECO:0000256" key="5">
    <source>
        <dbReference type="ARBA" id="ARBA00023268"/>
    </source>
</evidence>
<dbReference type="SMART" id="SM00822">
    <property type="entry name" value="PKS_KR"/>
    <property type="match status" value="1"/>
</dbReference>
<keyword evidence="2" id="KW-0597">Phosphoprotein</keyword>
<dbReference type="GO" id="GO:1901336">
    <property type="term" value="P:lactone biosynthetic process"/>
    <property type="evidence" value="ECO:0007669"/>
    <property type="project" value="UniProtKB-ARBA"/>
</dbReference>
<organism evidence="8 9">
    <name type="scientific">Lachnellula suecica</name>
    <dbReference type="NCBI Taxonomy" id="602035"/>
    <lineage>
        <taxon>Eukaryota</taxon>
        <taxon>Fungi</taxon>
        <taxon>Dikarya</taxon>
        <taxon>Ascomycota</taxon>
        <taxon>Pezizomycotina</taxon>
        <taxon>Leotiomycetes</taxon>
        <taxon>Helotiales</taxon>
        <taxon>Lachnaceae</taxon>
        <taxon>Lachnellula</taxon>
    </lineage>
</organism>
<dbReference type="SUPFAM" id="SSF50129">
    <property type="entry name" value="GroES-like"/>
    <property type="match status" value="1"/>
</dbReference>
<evidence type="ECO:0000313" key="8">
    <source>
        <dbReference type="EMBL" id="TVY75995.1"/>
    </source>
</evidence>
<dbReference type="InterPro" id="IPR057326">
    <property type="entry name" value="KR_dom"/>
</dbReference>
<dbReference type="FunFam" id="3.40.50.720:FF:000209">
    <property type="entry name" value="Polyketide synthase Pks12"/>
    <property type="match status" value="1"/>
</dbReference>
<evidence type="ECO:0000256" key="3">
    <source>
        <dbReference type="ARBA" id="ARBA00022679"/>
    </source>
</evidence>
<dbReference type="Pfam" id="PF08242">
    <property type="entry name" value="Methyltransf_12"/>
    <property type="match status" value="1"/>
</dbReference>
<dbReference type="InterPro" id="IPR050444">
    <property type="entry name" value="Polyketide_Synthase"/>
</dbReference>
<dbReference type="InterPro" id="IPR036291">
    <property type="entry name" value="NAD(P)-bd_dom_sf"/>
</dbReference>
<keyword evidence="4" id="KW-0521">NADP</keyword>
<dbReference type="PROSITE" id="PS50075">
    <property type="entry name" value="CARRIER"/>
    <property type="match status" value="1"/>
</dbReference>
<gene>
    <name evidence="8" type="primary">azaB_2</name>
    <name evidence="8" type="ORF">LSUE1_G004271</name>
</gene>
<sequence length="1367" mass="150703">MVPSRIDNFWISSSGIRAHRADVVKACTEAHHLSQRSAKCLISVLDGGEKQPLLVIRGFNVTAISSPQSDVDDLKTAKHLCYRLEKDVDLDTMSEQEILRYCGDGYESKKEPVEWHQNLDFLALAFCSAAIKSLEVQRKSPASHMEKCASWIRSQLYQDTKDLQTQMKISRKNRLADQQNLDQLCEGIKHTSLGKRFIEIGQQLSRILLGEIDPLPLLTGEDMSLANLYPTSNGNQQALRQFAKYVSAMAHKYRGMKILEIGAGTGVTTKILHETLELEPGWPRYQKYDFTDTTDSLFERKKLSLSSHKNITFRTLDIEKSPSMQGFEDHTYDLIVVTNLLHSTQTLSNTIHNVRKILKPGGKLILSEITAQGVPHNGFLLGLQPGWWAGSEDYPQQGACIPEQKLDEVLRKNGFSGTEVVFRDYKNAGFHDWSTMISTATDSLKQQIPLPSPIIINRKPNTQQNLIQKIKICLRRQGAVPACVLTLDEATQLENQQRQHFILLYDLEEPLLPTLQPSQLVALRNILTSAASLLWVTKGGGQFVETPAFGSVQGLCRVSRQENPNVKLVTLALEDTDKANFTQRGENIVKAFSLMFSKTESVDLEPEYTEVEGMLYINRLSTNNSLKDHIFSRTNSPLRMREFGAGPPLKLNVKTPGLIDSLEFVFDHIPMSPLEHGEIEVDVCAVGLNFKDVLTILGRVDTDKLGGECSGVIRKVADGCGDLKPGDRVVICGFDFFRSYARCNFQNAAKIPDSISFAEAAALPIATGTAYYCLCESARMQPGESILIHAASGGTGQAAIQLAIHLGAEIYATVGSKAKKQLLIDKYGLQEDHIFYSRDSSFADGIRRMTNNRGVDVVLNSLSGEGLVASWECIAPYGRFLEIGRRDIDSHGSLPMHPFIKNASFTGVDFAAIAEQRPALTQQILRQILSLQADGILRPAYPLNVYSISNLEQAMRTLQSGKSFGKIVMEFDKGALVPTSLRSQPSFVFDENATYVVSGGLGGIGRSIARWLATRGARNLLLLSRSGPDANEKAETLIAELKDRGVEVKAPICDITKMTELMQILRPYGNTMPAIKGCFQASMVLRDTTLATMSFQEWEQCTKPKVQGSWNLHDALPRGMDFFILLSSVSGIFGNPGQGNYAAGNTYQDALAQYRVSQGEKATALDLGIVLSDGFLADNTHILDRLLRQGVMLPLAQDELYALFDYYCDPSRTFPTPADAQVVTGLDLPGKIQARGKEVPYALRQPLFRKLHQIESPVESTSAAQQSLNYKTQFAAAGTLAEAGLLISEALKRKLSLVLGIPSDAIELSNRVESYGVDSLVAVELRNWLAKEMSADVAVFDILGGATLIGVGVTVAAKSSFRQTAWG</sequence>
<dbReference type="InterPro" id="IPR006162">
    <property type="entry name" value="Ppantetheine_attach_site"/>
</dbReference>
<evidence type="ECO:0000256" key="1">
    <source>
        <dbReference type="ARBA" id="ARBA00022450"/>
    </source>
</evidence>
<dbReference type="Pfam" id="PF08240">
    <property type="entry name" value="ADH_N"/>
    <property type="match status" value="1"/>
</dbReference>
<dbReference type="InterPro" id="IPR056501">
    <property type="entry name" value="NAD-bd_HRPKS_sdrA"/>
</dbReference>
<dbReference type="SUPFAM" id="SSF53335">
    <property type="entry name" value="S-adenosyl-L-methionine-dependent methyltransferases"/>
    <property type="match status" value="1"/>
</dbReference>
<dbReference type="InterPro" id="IPR009081">
    <property type="entry name" value="PP-bd_ACP"/>
</dbReference>
<dbReference type="Pfam" id="PF13602">
    <property type="entry name" value="ADH_zinc_N_2"/>
    <property type="match status" value="1"/>
</dbReference>
<evidence type="ECO:0000313" key="9">
    <source>
        <dbReference type="Proteomes" id="UP000469558"/>
    </source>
</evidence>
<dbReference type="Gene3D" id="3.90.180.10">
    <property type="entry name" value="Medium-chain alcohol dehydrogenases, catalytic domain"/>
    <property type="match status" value="1"/>
</dbReference>
<dbReference type="Gene3D" id="3.40.50.720">
    <property type="entry name" value="NAD(P)-binding Rossmann-like Domain"/>
    <property type="match status" value="2"/>
</dbReference>
<dbReference type="PROSITE" id="PS00012">
    <property type="entry name" value="PHOSPHOPANTETHEINE"/>
    <property type="match status" value="1"/>
</dbReference>
<dbReference type="CDD" id="cd05274">
    <property type="entry name" value="KR_FAS_SDR_x"/>
    <property type="match status" value="1"/>
</dbReference>
<dbReference type="PANTHER" id="PTHR45681:SF6">
    <property type="entry name" value="POLYKETIDE SYNTHASE 37"/>
    <property type="match status" value="1"/>
</dbReference>
<dbReference type="Proteomes" id="UP000469558">
    <property type="component" value="Unassembled WGS sequence"/>
</dbReference>
<dbReference type="InterPro" id="IPR013217">
    <property type="entry name" value="Methyltransf_12"/>
</dbReference>
<dbReference type="GO" id="GO:0016491">
    <property type="term" value="F:oxidoreductase activity"/>
    <property type="evidence" value="ECO:0007669"/>
    <property type="project" value="InterPro"/>
</dbReference>